<dbReference type="EMBL" id="GFDG01002406">
    <property type="protein sequence ID" value="JAV16393.1"/>
    <property type="molecule type" value="Transcribed_RNA"/>
</dbReference>
<sequence length="76" mass="7919">MASLKWFFTLALIVVLAIINLPQTNAVCPVICPALYSPVCAEISDGAKVSYANQCSAEAAACARQLTVVSTTPGEC</sequence>
<protein>
    <submittedName>
        <fullName evidence="3">Putative vasotab-like protein</fullName>
    </submittedName>
</protein>
<dbReference type="CDD" id="cd00104">
    <property type="entry name" value="KAZAL_FS"/>
    <property type="match status" value="1"/>
</dbReference>
<dbReference type="AlphaFoldDB" id="A0A1L8ECT7"/>
<evidence type="ECO:0000259" key="2">
    <source>
        <dbReference type="PROSITE" id="PS51465"/>
    </source>
</evidence>
<keyword evidence="1" id="KW-0732">Signal</keyword>
<dbReference type="InterPro" id="IPR002350">
    <property type="entry name" value="Kazal_dom"/>
</dbReference>
<evidence type="ECO:0000256" key="1">
    <source>
        <dbReference type="SAM" id="SignalP"/>
    </source>
</evidence>
<feature type="signal peptide" evidence="1">
    <location>
        <begin position="1"/>
        <end position="26"/>
    </location>
</feature>
<dbReference type="Gene3D" id="3.30.60.30">
    <property type="match status" value="1"/>
</dbReference>
<accession>A0A1L8ECT7</accession>
<organism evidence="3">
    <name type="scientific">Haematobia irritans</name>
    <name type="common">Horn fly</name>
    <name type="synonym">Conops irritans</name>
    <dbReference type="NCBI Taxonomy" id="7368"/>
    <lineage>
        <taxon>Eukaryota</taxon>
        <taxon>Metazoa</taxon>
        <taxon>Ecdysozoa</taxon>
        <taxon>Arthropoda</taxon>
        <taxon>Hexapoda</taxon>
        <taxon>Insecta</taxon>
        <taxon>Pterygota</taxon>
        <taxon>Neoptera</taxon>
        <taxon>Endopterygota</taxon>
        <taxon>Diptera</taxon>
        <taxon>Brachycera</taxon>
        <taxon>Muscomorpha</taxon>
        <taxon>Muscoidea</taxon>
        <taxon>Muscidae</taxon>
        <taxon>Haematobia</taxon>
    </lineage>
</organism>
<proteinExistence type="predicted"/>
<dbReference type="SMART" id="SM00280">
    <property type="entry name" value="KAZAL"/>
    <property type="match status" value="1"/>
</dbReference>
<feature type="domain" description="Kazal-like" evidence="2">
    <location>
        <begin position="22"/>
        <end position="76"/>
    </location>
</feature>
<feature type="chain" id="PRO_5009875593" evidence="1">
    <location>
        <begin position="27"/>
        <end position="76"/>
    </location>
</feature>
<reference evidence="3" key="1">
    <citation type="submission" date="2017-01" db="EMBL/GenBank/DDBJ databases">
        <title>An insight into the sialome and mialome of the horn fly, Haematobia irritans.</title>
        <authorList>
            <person name="Breijo M."/>
            <person name="Boiani M."/>
            <person name="Ures X."/>
            <person name="Rocha S."/>
            <person name="Sequeira M."/>
            <person name="Ribeiro J.M."/>
        </authorList>
    </citation>
    <scope>NUCLEOTIDE SEQUENCE</scope>
</reference>
<evidence type="ECO:0000313" key="3">
    <source>
        <dbReference type="EMBL" id="JAV16393.1"/>
    </source>
</evidence>
<dbReference type="SUPFAM" id="SSF100895">
    <property type="entry name" value="Kazal-type serine protease inhibitors"/>
    <property type="match status" value="1"/>
</dbReference>
<dbReference type="Pfam" id="PF07648">
    <property type="entry name" value="Kazal_2"/>
    <property type="match status" value="1"/>
</dbReference>
<dbReference type="InterPro" id="IPR036058">
    <property type="entry name" value="Kazal_dom_sf"/>
</dbReference>
<name>A0A1L8ECT7_HAEIR</name>
<dbReference type="PROSITE" id="PS51465">
    <property type="entry name" value="KAZAL_2"/>
    <property type="match status" value="1"/>
</dbReference>